<dbReference type="Proteomes" id="UP000050795">
    <property type="component" value="Unassembled WGS sequence"/>
</dbReference>
<feature type="region of interest" description="Disordered" evidence="1">
    <location>
        <begin position="954"/>
        <end position="1008"/>
    </location>
</feature>
<feature type="compositionally biased region" description="Basic and acidic residues" evidence="1">
    <location>
        <begin position="323"/>
        <end position="341"/>
    </location>
</feature>
<reference evidence="2" key="1">
    <citation type="submission" date="2022-06" db="EMBL/GenBank/DDBJ databases">
        <authorList>
            <person name="Berger JAMES D."/>
            <person name="Berger JAMES D."/>
        </authorList>
    </citation>
    <scope>NUCLEOTIDE SEQUENCE [LARGE SCALE GENOMIC DNA]</scope>
</reference>
<feature type="compositionally biased region" description="Basic and acidic residues" evidence="1">
    <location>
        <begin position="958"/>
        <end position="971"/>
    </location>
</feature>
<protein>
    <submittedName>
        <fullName evidence="3">Uncharacterized protein</fullName>
    </submittedName>
</protein>
<feature type="region of interest" description="Disordered" evidence="1">
    <location>
        <begin position="801"/>
        <end position="900"/>
    </location>
</feature>
<feature type="region of interest" description="Disordered" evidence="1">
    <location>
        <begin position="292"/>
        <end position="405"/>
    </location>
</feature>
<accession>A0AA85K093</accession>
<feature type="compositionally biased region" description="Polar residues" evidence="1">
    <location>
        <begin position="837"/>
        <end position="860"/>
    </location>
</feature>
<feature type="compositionally biased region" description="Polar residues" evidence="1">
    <location>
        <begin position="342"/>
        <end position="356"/>
    </location>
</feature>
<feature type="compositionally biased region" description="Low complexity" evidence="1">
    <location>
        <begin position="362"/>
        <end position="385"/>
    </location>
</feature>
<proteinExistence type="predicted"/>
<feature type="compositionally biased region" description="Polar residues" evidence="1">
    <location>
        <begin position="1"/>
        <end position="11"/>
    </location>
</feature>
<feature type="compositionally biased region" description="Polar residues" evidence="1">
    <location>
        <begin position="806"/>
        <end position="821"/>
    </location>
</feature>
<feature type="compositionally biased region" description="Low complexity" evidence="1">
    <location>
        <begin position="1370"/>
        <end position="1391"/>
    </location>
</feature>
<sequence>MSGDTSLSFQKISGCPSPNDIKSYEYSQNSEAGDLSVYTEYCTKVTDPLSHKSELDHAEDDEPPSPLSLQQDGVFSLVQSPPFENDPTDRISPENHDHHIISELSADSKSKTLASLSEADSSVVITDQTKEPVLCSTNAWLSSDLHNASQLVEQGNSISGDIPSLPCPGNLSSINNNNNSNTKDRLVVVDSSQNSVMNSTPNTEGPKQDTSSTTVVKQTNLSAIACRKSVKELYGQPSWWGDGDNDYSYPHTSSFRNQETFQPAFRKYSVETEVNSVSNEKSVRPPPAEAFVVDFGPPSRPRSERPASLSGSLSQCIPAKLRQGLDERERRKREKQMEVRRLSTSGVANKNTTSGPNVKYKPTPTTTTAMATSTTTVRKSSVTNVNGISKSNNRGALSSTKSSTVLRTTSTPAAGATAAAKTVTSTAKTRTSTVSSIRSTATTSNKNIRLSGVSTTAGGVENRSISSSIINNNKTNSLTQRSRRIDSLSNLTVNSNTNASRSNLTDRSRGRMSNQNIGSSTREPLSTQQTSRRNTRPPFSAGGRRISTGATSLASQNTAPSQLQRSKLSSPPTRASMPPATSTGLTSSRSYLRGASSATRQASTQRRGTSRGFMTPTTSSDAKQVRARECIRSVPNESPISSSPQCDTRRIYEPSPLGNSNKKPITTTFLRRGTSQNRGGGVGATGGTIRRKLSTDNIDQYSPSNKSSSRISDLTASVVAAIEAYDDPKAYLFYRMFQGSEETERTTNGIFQAFSSYSPNFQDLSPEMNSKPLVNMNNDDEVCPDADAGNERLLTTSQMKKHLSNDDCSNGRNKCFGSTENNVEDEYDTPNRRTDSKLTSNLPHNQPYEQGNSQLSTTSSKLRKGQKDSNSSKIFPSDIQGTMGSHGLSSNHKNKVHGGVVDDAEADDDDVIDPTIKSMNISLLVSTSVTSLTPSHTGTYVIEANDETAGVDQCLSQHSDDKDVYPRKESDLLTPRGGSPLDGSEDNEQLKRLPGGYSSHQQSSRRLPMHKKGFENSMSSSVDQIQTHMPSSKLFQPTTRKKRIYSDHEVISSSTDLHKSQTADKSLHLVIQANSTVCLSEKLDGVDDAIQPDYDRVKKSALAAETLAAQGILPVVISSDEKALASITTDSGLATTITSSCCPESIRTYTAETVTPRGSPNIKEKLWDVVETEEGSNDEERLLVVVGSNEIRGNVFSSQFPESNHNNNNRQYEVLNKCDNELDAHFAMESLRAEFEDTYKLLPSPVQFLATNAIDSSFSESESRSSQTKPTGLPIIHGKKSTRSIPLVNTTNAPAQYMSGIVKSTTQTSNSSSAASHIPVNSLQNDIVTASTCTFNNDTKYSNMRACTNDGGISQQQQTSTVGLKLPNLSSSTTSSSSNTPSTPSSSYTNNILKSKRELLEGFDFDKQVVTS</sequence>
<feature type="region of interest" description="Disordered" evidence="1">
    <location>
        <begin position="767"/>
        <end position="787"/>
    </location>
</feature>
<name>A0AA85K093_TRIRE</name>
<dbReference type="WBParaSite" id="TREG1_62080.1">
    <property type="protein sequence ID" value="TREG1_62080.1"/>
    <property type="gene ID" value="TREG1_62080"/>
</dbReference>
<feature type="compositionally biased region" description="Polar residues" evidence="1">
    <location>
        <begin position="386"/>
        <end position="405"/>
    </location>
</feature>
<feature type="compositionally biased region" description="Polar residues" evidence="1">
    <location>
        <begin position="657"/>
        <end position="677"/>
    </location>
</feature>
<reference evidence="3" key="2">
    <citation type="submission" date="2023-11" db="UniProtKB">
        <authorList>
            <consortium name="WormBaseParasite"/>
        </authorList>
    </citation>
    <scope>IDENTIFICATION</scope>
</reference>
<feature type="compositionally biased region" description="Low complexity" evidence="1">
    <location>
        <begin position="1257"/>
        <end position="1266"/>
    </location>
</feature>
<feature type="compositionally biased region" description="Low complexity" evidence="1">
    <location>
        <begin position="488"/>
        <end position="500"/>
    </location>
</feature>
<feature type="region of interest" description="Disordered" evidence="1">
    <location>
        <begin position="1351"/>
        <end position="1391"/>
    </location>
</feature>
<feature type="region of interest" description="Disordered" evidence="1">
    <location>
        <begin position="50"/>
        <end position="70"/>
    </location>
</feature>
<evidence type="ECO:0000313" key="2">
    <source>
        <dbReference type="Proteomes" id="UP000050795"/>
    </source>
</evidence>
<feature type="region of interest" description="Disordered" evidence="1">
    <location>
        <begin position="1"/>
        <end position="25"/>
    </location>
</feature>
<keyword evidence="2" id="KW-1185">Reference proteome</keyword>
<feature type="compositionally biased region" description="Polar residues" evidence="1">
    <location>
        <begin position="868"/>
        <end position="891"/>
    </location>
</feature>
<feature type="region of interest" description="Disordered" evidence="1">
    <location>
        <begin position="1257"/>
        <end position="1278"/>
    </location>
</feature>
<feature type="compositionally biased region" description="Polar residues" evidence="1">
    <location>
        <begin position="1351"/>
        <end position="1362"/>
    </location>
</feature>
<feature type="compositionally biased region" description="Polar residues" evidence="1">
    <location>
        <begin position="510"/>
        <end position="532"/>
    </location>
</feature>
<feature type="compositionally biased region" description="Polar residues" evidence="1">
    <location>
        <begin position="635"/>
        <end position="646"/>
    </location>
</feature>
<feature type="compositionally biased region" description="Polar residues" evidence="1">
    <location>
        <begin position="548"/>
        <end position="607"/>
    </location>
</feature>
<feature type="region of interest" description="Disordered" evidence="1">
    <location>
        <begin position="195"/>
        <end position="215"/>
    </location>
</feature>
<evidence type="ECO:0000313" key="3">
    <source>
        <dbReference type="WBParaSite" id="TREG1_62080.1"/>
    </source>
</evidence>
<evidence type="ECO:0000256" key="1">
    <source>
        <dbReference type="SAM" id="MobiDB-lite"/>
    </source>
</evidence>
<feature type="region of interest" description="Disordered" evidence="1">
    <location>
        <begin position="488"/>
        <end position="689"/>
    </location>
</feature>
<organism evidence="2 3">
    <name type="scientific">Trichobilharzia regenti</name>
    <name type="common">Nasal bird schistosome</name>
    <dbReference type="NCBI Taxonomy" id="157069"/>
    <lineage>
        <taxon>Eukaryota</taxon>
        <taxon>Metazoa</taxon>
        <taxon>Spiralia</taxon>
        <taxon>Lophotrochozoa</taxon>
        <taxon>Platyhelminthes</taxon>
        <taxon>Trematoda</taxon>
        <taxon>Digenea</taxon>
        <taxon>Strigeidida</taxon>
        <taxon>Schistosomatoidea</taxon>
        <taxon>Schistosomatidae</taxon>
        <taxon>Trichobilharzia</taxon>
    </lineage>
</organism>